<sequence>MACGWLEASVVTECCVHRIM</sequence>
<dbReference type="AlphaFoldDB" id="A0A0A8ZEF1"/>
<proteinExistence type="predicted"/>
<name>A0A0A8ZEF1_ARUDO</name>
<evidence type="ECO:0000313" key="1">
    <source>
        <dbReference type="EMBL" id="JAD35090.1"/>
    </source>
</evidence>
<organism evidence="1">
    <name type="scientific">Arundo donax</name>
    <name type="common">Giant reed</name>
    <name type="synonym">Donax arundinaceus</name>
    <dbReference type="NCBI Taxonomy" id="35708"/>
    <lineage>
        <taxon>Eukaryota</taxon>
        <taxon>Viridiplantae</taxon>
        <taxon>Streptophyta</taxon>
        <taxon>Embryophyta</taxon>
        <taxon>Tracheophyta</taxon>
        <taxon>Spermatophyta</taxon>
        <taxon>Magnoliopsida</taxon>
        <taxon>Liliopsida</taxon>
        <taxon>Poales</taxon>
        <taxon>Poaceae</taxon>
        <taxon>PACMAD clade</taxon>
        <taxon>Arundinoideae</taxon>
        <taxon>Arundineae</taxon>
        <taxon>Arundo</taxon>
    </lineage>
</organism>
<reference evidence="1" key="1">
    <citation type="submission" date="2014-09" db="EMBL/GenBank/DDBJ databases">
        <authorList>
            <person name="Magalhaes I.L.F."/>
            <person name="Oliveira U."/>
            <person name="Santos F.R."/>
            <person name="Vidigal T.H.D.A."/>
            <person name="Brescovit A.D."/>
            <person name="Santos A.J."/>
        </authorList>
    </citation>
    <scope>NUCLEOTIDE SEQUENCE</scope>
    <source>
        <tissue evidence="1">Shoot tissue taken approximately 20 cm above the soil surface</tissue>
    </source>
</reference>
<dbReference type="EMBL" id="GBRH01262805">
    <property type="protein sequence ID" value="JAD35090.1"/>
    <property type="molecule type" value="Transcribed_RNA"/>
</dbReference>
<accession>A0A0A8ZEF1</accession>
<reference evidence="1" key="2">
    <citation type="journal article" date="2015" name="Data Brief">
        <title>Shoot transcriptome of the giant reed, Arundo donax.</title>
        <authorList>
            <person name="Barrero R.A."/>
            <person name="Guerrero F.D."/>
            <person name="Moolhuijzen P."/>
            <person name="Goolsby J.A."/>
            <person name="Tidwell J."/>
            <person name="Bellgard S.E."/>
            <person name="Bellgard M.I."/>
        </authorList>
    </citation>
    <scope>NUCLEOTIDE SEQUENCE</scope>
    <source>
        <tissue evidence="1">Shoot tissue taken approximately 20 cm above the soil surface</tissue>
    </source>
</reference>
<protein>
    <submittedName>
        <fullName evidence="1">Uncharacterized protein</fullName>
    </submittedName>
</protein>